<gene>
    <name evidence="4" type="ORF">UCRPC4_g05492</name>
</gene>
<evidence type="ECO:0000259" key="3">
    <source>
        <dbReference type="Pfam" id="PF00561"/>
    </source>
</evidence>
<dbReference type="EMBL" id="LCWF01000143">
    <property type="protein sequence ID" value="KKY17519.1"/>
    <property type="molecule type" value="Genomic_DNA"/>
</dbReference>
<accession>A0A0G2E470</accession>
<keyword evidence="5" id="KW-1185">Reference proteome</keyword>
<feature type="domain" description="AB hydrolase-1" evidence="3">
    <location>
        <begin position="79"/>
        <end position="241"/>
    </location>
</feature>
<name>A0A0G2E470_PHACM</name>
<comment type="caution">
    <text evidence="4">The sequence shown here is derived from an EMBL/GenBank/DDBJ whole genome shotgun (WGS) entry which is preliminary data.</text>
</comment>
<dbReference type="PANTHER" id="PTHR43248:SF2">
    <property type="entry name" value="PROLYL AMINOPEPTIDASE"/>
    <property type="match status" value="1"/>
</dbReference>
<dbReference type="PANTHER" id="PTHR43248">
    <property type="entry name" value="2-SUCCINYL-6-HYDROXY-2,4-CYCLOHEXADIENE-1-CARBOXYLATE SYNTHASE"/>
    <property type="match status" value="1"/>
</dbReference>
<comment type="similarity">
    <text evidence="1">Belongs to the peptidase S33 family.</text>
</comment>
<sequence length="497" mass="55827">MATDKKVAILKSQNSYNIPGKLTVTEYFFSVPLDHNKTWKPQSKDSGESITIFARGVRKADTSIVPSTAEDAKKKSQLPWICWLEGGPGYGSGVPSSYPWISFLLDRGYQVLLLDQRGMGLSTPVTVETIALRGDSAAQAEYLKFFRQDHCVKDCEAIRKCLTQDWDVPEEQRKWSIIGQSYGGFVSLSYLSFAPEGLRESFITGGLAPISQSNPDEIYQRCFARSKKRNQAYYNKFPQDSVRVQRIVKYLSGSETKLADGSILAPERFMAMGLGFGMHGYFDALHDIIVRAANDLDHFDFLTYPTVRKIESTTSFDATIIYAILHEPIYCQGYMAPRWSANRVKTSLPEYSLSFTNPAPFFTPECVLPSSFSSSAYLSALYRSSDSPSVTDILFEQPSHWSPLYDLDQLSRNTVPVYAMVYLNDMYVDYDFSMETARLVNGCVFKVDGGNGWQHNALRIKTAEVMEHLFTLRDEGEDGVPGSIMRLFTLSDEAGLS</sequence>
<dbReference type="OrthoDB" id="1898734at2759"/>
<dbReference type="InterPro" id="IPR002410">
    <property type="entry name" value="Peptidase_S33"/>
</dbReference>
<dbReference type="Pfam" id="PF00561">
    <property type="entry name" value="Abhydrolase_1"/>
    <property type="match status" value="1"/>
</dbReference>
<protein>
    <submittedName>
        <fullName evidence="4">Putative proline iminopeptidase</fullName>
    </submittedName>
</protein>
<evidence type="ECO:0000313" key="4">
    <source>
        <dbReference type="EMBL" id="KKY17519.1"/>
    </source>
</evidence>
<dbReference type="GO" id="GO:0008233">
    <property type="term" value="F:peptidase activity"/>
    <property type="evidence" value="ECO:0007669"/>
    <property type="project" value="InterPro"/>
</dbReference>
<dbReference type="AlphaFoldDB" id="A0A0G2E470"/>
<dbReference type="Proteomes" id="UP000053317">
    <property type="component" value="Unassembled WGS sequence"/>
</dbReference>
<dbReference type="SUPFAM" id="SSF53474">
    <property type="entry name" value="alpha/beta-Hydrolases"/>
    <property type="match status" value="1"/>
</dbReference>
<proteinExistence type="inferred from homology"/>
<dbReference type="InterPro" id="IPR029058">
    <property type="entry name" value="AB_hydrolase_fold"/>
</dbReference>
<evidence type="ECO:0000256" key="1">
    <source>
        <dbReference type="ARBA" id="ARBA00010088"/>
    </source>
</evidence>
<reference evidence="4 5" key="1">
    <citation type="submission" date="2015-05" db="EMBL/GenBank/DDBJ databases">
        <title>Distinctive expansion of gene families associated with plant cell wall degradation and secondary metabolism in the genomes of grapevine trunk pathogens.</title>
        <authorList>
            <person name="Lawrence D.P."/>
            <person name="Travadon R."/>
            <person name="Rolshausen P.E."/>
            <person name="Baumgartner K."/>
        </authorList>
    </citation>
    <scope>NUCLEOTIDE SEQUENCE [LARGE SCALE GENOMIC DNA]</scope>
    <source>
        <strain evidence="4">UCRPC4</strain>
    </source>
</reference>
<organism evidence="4 5">
    <name type="scientific">Phaeomoniella chlamydospora</name>
    <name type="common">Phaeoacremonium chlamydosporum</name>
    <dbReference type="NCBI Taxonomy" id="158046"/>
    <lineage>
        <taxon>Eukaryota</taxon>
        <taxon>Fungi</taxon>
        <taxon>Dikarya</taxon>
        <taxon>Ascomycota</taxon>
        <taxon>Pezizomycotina</taxon>
        <taxon>Eurotiomycetes</taxon>
        <taxon>Chaetothyriomycetidae</taxon>
        <taxon>Phaeomoniellales</taxon>
        <taxon>Phaeomoniellaceae</taxon>
        <taxon>Phaeomoniella</taxon>
    </lineage>
</organism>
<dbReference type="InterPro" id="IPR000073">
    <property type="entry name" value="AB_hydrolase_1"/>
</dbReference>
<reference evidence="4 5" key="2">
    <citation type="submission" date="2015-05" db="EMBL/GenBank/DDBJ databases">
        <authorList>
            <person name="Morales-Cruz A."/>
            <person name="Amrine K.C."/>
            <person name="Cantu D."/>
        </authorList>
    </citation>
    <scope>NUCLEOTIDE SEQUENCE [LARGE SCALE GENOMIC DNA]</scope>
    <source>
        <strain evidence="4">UCRPC4</strain>
    </source>
</reference>
<dbReference type="InterPro" id="IPR051601">
    <property type="entry name" value="Serine_prot/Carboxylest_S33"/>
</dbReference>
<dbReference type="GO" id="GO:0006508">
    <property type="term" value="P:proteolysis"/>
    <property type="evidence" value="ECO:0007669"/>
    <property type="project" value="InterPro"/>
</dbReference>
<evidence type="ECO:0000256" key="2">
    <source>
        <dbReference type="ARBA" id="ARBA00022801"/>
    </source>
</evidence>
<dbReference type="PRINTS" id="PR00793">
    <property type="entry name" value="PROAMNOPTASE"/>
</dbReference>
<evidence type="ECO:0000313" key="5">
    <source>
        <dbReference type="Proteomes" id="UP000053317"/>
    </source>
</evidence>
<keyword evidence="2" id="KW-0378">Hydrolase</keyword>
<dbReference type="Gene3D" id="3.40.50.1820">
    <property type="entry name" value="alpha/beta hydrolase"/>
    <property type="match status" value="1"/>
</dbReference>